<sequence length="48" mass="5465">MACLSKSVSALICFLFFCSLFFLSYPSLFGCCWKLSLVLLSWLLMALF</sequence>
<protein>
    <submittedName>
        <fullName evidence="1">Uncharacterized protein</fullName>
    </submittedName>
</protein>
<accession>A0A2P2J984</accession>
<proteinExistence type="predicted"/>
<organism evidence="1">
    <name type="scientific">Rhizophora mucronata</name>
    <name type="common">Asiatic mangrove</name>
    <dbReference type="NCBI Taxonomy" id="61149"/>
    <lineage>
        <taxon>Eukaryota</taxon>
        <taxon>Viridiplantae</taxon>
        <taxon>Streptophyta</taxon>
        <taxon>Embryophyta</taxon>
        <taxon>Tracheophyta</taxon>
        <taxon>Spermatophyta</taxon>
        <taxon>Magnoliopsida</taxon>
        <taxon>eudicotyledons</taxon>
        <taxon>Gunneridae</taxon>
        <taxon>Pentapetalae</taxon>
        <taxon>rosids</taxon>
        <taxon>fabids</taxon>
        <taxon>Malpighiales</taxon>
        <taxon>Rhizophoraceae</taxon>
        <taxon>Rhizophora</taxon>
    </lineage>
</organism>
<dbReference type="AlphaFoldDB" id="A0A2P2J984"/>
<name>A0A2P2J984_RHIMU</name>
<dbReference type="EMBL" id="GGEC01009573">
    <property type="protein sequence ID" value="MBW90056.1"/>
    <property type="molecule type" value="Transcribed_RNA"/>
</dbReference>
<dbReference type="PROSITE" id="PS51257">
    <property type="entry name" value="PROKAR_LIPOPROTEIN"/>
    <property type="match status" value="1"/>
</dbReference>
<evidence type="ECO:0000313" key="1">
    <source>
        <dbReference type="EMBL" id="MBW90056.1"/>
    </source>
</evidence>
<reference evidence="1" key="1">
    <citation type="submission" date="2018-02" db="EMBL/GenBank/DDBJ databases">
        <title>Rhizophora mucronata_Transcriptome.</title>
        <authorList>
            <person name="Meera S.P."/>
            <person name="Sreeshan A."/>
            <person name="Augustine A."/>
        </authorList>
    </citation>
    <scope>NUCLEOTIDE SEQUENCE</scope>
    <source>
        <tissue evidence="1">Leaf</tissue>
    </source>
</reference>